<reference evidence="3 4" key="1">
    <citation type="submission" date="2020-04" db="EMBL/GenBank/DDBJ databases">
        <title>Ralstonia insidiosa genome sequencing and assembly.</title>
        <authorList>
            <person name="Martins R.C.R."/>
            <person name="Perdigao-Neto L.V."/>
            <person name="Levin A.S.S."/>
            <person name="Costa S.F."/>
        </authorList>
    </citation>
    <scope>NUCLEOTIDE SEQUENCE [LARGE SCALE GENOMIC DNA]</scope>
    <source>
        <strain evidence="3 4">5047</strain>
    </source>
</reference>
<comment type="similarity">
    <text evidence="1 2">Belongs to the outer membrane factor (OMF) (TC 1.B.17) family.</text>
</comment>
<dbReference type="Proteomes" id="UP000575469">
    <property type="component" value="Unassembled WGS sequence"/>
</dbReference>
<dbReference type="Pfam" id="PF02321">
    <property type="entry name" value="OEP"/>
    <property type="match status" value="2"/>
</dbReference>
<keyword evidence="2" id="KW-1134">Transmembrane beta strand</keyword>
<dbReference type="GO" id="GO:0015562">
    <property type="term" value="F:efflux transmembrane transporter activity"/>
    <property type="evidence" value="ECO:0007669"/>
    <property type="project" value="InterPro"/>
</dbReference>
<organism evidence="3 4">
    <name type="scientific">Ralstonia insidiosa</name>
    <dbReference type="NCBI Taxonomy" id="190721"/>
    <lineage>
        <taxon>Bacteria</taxon>
        <taxon>Pseudomonadati</taxon>
        <taxon>Pseudomonadota</taxon>
        <taxon>Betaproteobacteria</taxon>
        <taxon>Burkholderiales</taxon>
        <taxon>Burkholderiaceae</taxon>
        <taxon>Ralstonia</taxon>
    </lineage>
</organism>
<evidence type="ECO:0000313" key="3">
    <source>
        <dbReference type="EMBL" id="NMV38740.1"/>
    </source>
</evidence>
<evidence type="ECO:0000256" key="2">
    <source>
        <dbReference type="RuleBase" id="RU362097"/>
    </source>
</evidence>
<gene>
    <name evidence="3" type="ORF">HGR00_12560</name>
</gene>
<protein>
    <submittedName>
        <fullName evidence="3">Efflux transporter outer membrane subunit</fullName>
    </submittedName>
</protein>
<dbReference type="PANTHER" id="PTHR30203">
    <property type="entry name" value="OUTER MEMBRANE CATION EFFLUX PROTEIN"/>
    <property type="match status" value="1"/>
</dbReference>
<dbReference type="Gene3D" id="2.20.200.10">
    <property type="entry name" value="Outer membrane efflux proteins (OEP)"/>
    <property type="match status" value="1"/>
</dbReference>
<dbReference type="EMBL" id="JABBZM010000010">
    <property type="protein sequence ID" value="NMV38740.1"/>
    <property type="molecule type" value="Genomic_DNA"/>
</dbReference>
<keyword evidence="2" id="KW-0472">Membrane</keyword>
<name>A0A848NZL5_9RALS</name>
<dbReference type="GO" id="GO:0005886">
    <property type="term" value="C:plasma membrane"/>
    <property type="evidence" value="ECO:0007669"/>
    <property type="project" value="UniProtKB-SubCell"/>
</dbReference>
<keyword evidence="2" id="KW-0449">Lipoprotein</keyword>
<feature type="chain" id="PRO_5033093711" evidence="2">
    <location>
        <begin position="24"/>
        <end position="491"/>
    </location>
</feature>
<comment type="subcellular location">
    <subcellularLocation>
        <location evidence="2">Cell membrane</location>
        <topology evidence="2">Lipid-anchor</topology>
    </subcellularLocation>
</comment>
<dbReference type="InterPro" id="IPR003423">
    <property type="entry name" value="OMP_efflux"/>
</dbReference>
<evidence type="ECO:0000256" key="1">
    <source>
        <dbReference type="ARBA" id="ARBA00007613"/>
    </source>
</evidence>
<feature type="signal peptide" evidence="2">
    <location>
        <begin position="1"/>
        <end position="23"/>
    </location>
</feature>
<proteinExistence type="inferred from homology"/>
<dbReference type="InterPro" id="IPR010131">
    <property type="entry name" value="MdtP/NodT-like"/>
</dbReference>
<dbReference type="PANTHER" id="PTHR30203:SF33">
    <property type="entry name" value="BLR4455 PROTEIN"/>
    <property type="match status" value="1"/>
</dbReference>
<dbReference type="NCBIfam" id="TIGR01845">
    <property type="entry name" value="outer_NodT"/>
    <property type="match status" value="1"/>
</dbReference>
<dbReference type="RefSeq" id="WP_104654968.1">
    <property type="nucleotide sequence ID" value="NZ_JABBZM010000010.1"/>
</dbReference>
<keyword evidence="2" id="KW-0564">Palmitate</keyword>
<dbReference type="Gene3D" id="1.20.1600.10">
    <property type="entry name" value="Outer membrane efflux proteins (OEP)"/>
    <property type="match status" value="1"/>
</dbReference>
<keyword evidence="2" id="KW-0732">Signal</keyword>
<dbReference type="SUPFAM" id="SSF56954">
    <property type="entry name" value="Outer membrane efflux proteins (OEP)"/>
    <property type="match status" value="1"/>
</dbReference>
<keyword evidence="2" id="KW-0812">Transmembrane</keyword>
<evidence type="ECO:0000313" key="4">
    <source>
        <dbReference type="Proteomes" id="UP000575469"/>
    </source>
</evidence>
<comment type="caution">
    <text evidence="3">The sequence shown here is derived from an EMBL/GenBank/DDBJ whole genome shotgun (WGS) entry which is preliminary data.</text>
</comment>
<dbReference type="PROSITE" id="PS51257">
    <property type="entry name" value="PROKAR_LIPOPROTEIN"/>
    <property type="match status" value="1"/>
</dbReference>
<dbReference type="AlphaFoldDB" id="A0A848NZL5"/>
<sequence>MNRMTRIAASVVLLVTAAGCAVGPDFKRPAAPDVSEYTANQLTTTVATPTQDGQSQRLNQGQAVSAKWWTLFGSDALNTLVEEALKANPDLQSAKAALRAAQENLAAQRADFFPTLDGSHTSSRTRDAKAIASPLKSNADLYSLHTSQLVVSYMPDVFGGVRRQVESTAAQTESVRFEYEAAYLTLTSSVVNAAIQEAALRAQVKATQEAVKVANQLLEATRKQQRAGLLGGADVAAQEAALAQMEASLPPLEKQLAQQRNLITVLAGRYPSDEITQRFELDALHLPAELPLSLPSQLVEQRPDIRAAQAQLHAASADIGVAIAARLPSVTLTGNVGSSEELLRMLFTSGTGLWNLSAGLAVPIFHGGSLMHQQRAAEARYDQAAAQYRSTVLTAFQNVADTLHAIQADARSLQSAHKAELAARKSLNMAQRQLASGMVGSPAVLQAEQAYQQALVSVAQARADRFVDSVALLQALGGGWWARDEQAAGSS</sequence>
<accession>A0A848NZL5</accession>